<gene>
    <name evidence="1" type="ORF">FVW20_03670</name>
</gene>
<name>A0ABS0J171_9BACT</name>
<keyword evidence="2" id="KW-1185">Reference proteome</keyword>
<evidence type="ECO:0000313" key="1">
    <source>
        <dbReference type="EMBL" id="MBG3876149.1"/>
    </source>
</evidence>
<accession>A0ABS0J171</accession>
<comment type="caution">
    <text evidence="1">The sequence shown here is derived from an EMBL/GenBank/DDBJ whole genome shotgun (WGS) entry which is preliminary data.</text>
</comment>
<sequence>MRLTIIRDDNMVIVDGRALSVDLSGLPGNLHAVQWDGLAGHVEYNDGTPNEKLEDIAAWQSVVDAWEAVRQAEEAPQPGPTLEEAKAAKLAEIAKAHDAALAGLVALSNPAPTVVAVEAALLAVSDLEGLDYARQRLAEQQRDLAAAVMAAGAVEDVRAVAVGFLV</sequence>
<dbReference type="Proteomes" id="UP001194469">
    <property type="component" value="Unassembled WGS sequence"/>
</dbReference>
<dbReference type="RefSeq" id="WP_196608342.1">
    <property type="nucleotide sequence ID" value="NZ_VRYY01000077.1"/>
</dbReference>
<protein>
    <submittedName>
        <fullName evidence="1">Phage tail protein</fullName>
    </submittedName>
</protein>
<dbReference type="EMBL" id="VRYY01000077">
    <property type="protein sequence ID" value="MBG3876149.1"/>
    <property type="molecule type" value="Genomic_DNA"/>
</dbReference>
<proteinExistence type="predicted"/>
<organism evidence="1 2">
    <name type="scientific">Nitratidesulfovibrio oxamicus</name>
    <dbReference type="NCBI Taxonomy" id="32016"/>
    <lineage>
        <taxon>Bacteria</taxon>
        <taxon>Pseudomonadati</taxon>
        <taxon>Thermodesulfobacteriota</taxon>
        <taxon>Desulfovibrionia</taxon>
        <taxon>Desulfovibrionales</taxon>
        <taxon>Desulfovibrionaceae</taxon>
        <taxon>Nitratidesulfovibrio</taxon>
    </lineage>
</organism>
<reference evidence="1 2" key="1">
    <citation type="submission" date="2019-08" db="EMBL/GenBank/DDBJ databases">
        <authorList>
            <person name="Luo N."/>
        </authorList>
    </citation>
    <scope>NUCLEOTIDE SEQUENCE [LARGE SCALE GENOMIC DNA]</scope>
    <source>
        <strain evidence="1 2">NCIMB 9442</strain>
    </source>
</reference>
<evidence type="ECO:0000313" key="2">
    <source>
        <dbReference type="Proteomes" id="UP001194469"/>
    </source>
</evidence>